<name>A0ABT4VV01_9HYPH</name>
<dbReference type="CDD" id="cd07377">
    <property type="entry name" value="WHTH_GntR"/>
    <property type="match status" value="1"/>
</dbReference>
<dbReference type="PANTHER" id="PTHR43537:SF5">
    <property type="entry name" value="UXU OPERON TRANSCRIPTIONAL REGULATOR"/>
    <property type="match status" value="1"/>
</dbReference>
<dbReference type="SMART" id="SM00345">
    <property type="entry name" value="HTH_GNTR"/>
    <property type="match status" value="1"/>
</dbReference>
<dbReference type="RefSeq" id="WP_271092401.1">
    <property type="nucleotide sequence ID" value="NZ_JAPJZH010000024.1"/>
</dbReference>
<dbReference type="Pfam" id="PF00392">
    <property type="entry name" value="GntR"/>
    <property type="match status" value="1"/>
</dbReference>
<dbReference type="PANTHER" id="PTHR43537">
    <property type="entry name" value="TRANSCRIPTIONAL REGULATOR, GNTR FAMILY"/>
    <property type="match status" value="1"/>
</dbReference>
<dbReference type="SUPFAM" id="SSF46785">
    <property type="entry name" value="Winged helix' DNA-binding domain"/>
    <property type="match status" value="1"/>
</dbReference>
<evidence type="ECO:0000256" key="2">
    <source>
        <dbReference type="ARBA" id="ARBA00023125"/>
    </source>
</evidence>
<organism evidence="5 6">
    <name type="scientific">Hoeflea poritis</name>
    <dbReference type="NCBI Taxonomy" id="2993659"/>
    <lineage>
        <taxon>Bacteria</taxon>
        <taxon>Pseudomonadati</taxon>
        <taxon>Pseudomonadota</taxon>
        <taxon>Alphaproteobacteria</taxon>
        <taxon>Hyphomicrobiales</taxon>
        <taxon>Rhizobiaceae</taxon>
        <taxon>Hoeflea</taxon>
    </lineage>
</organism>
<dbReference type="Gene3D" id="1.20.120.530">
    <property type="entry name" value="GntR ligand-binding domain-like"/>
    <property type="match status" value="1"/>
</dbReference>
<evidence type="ECO:0000259" key="4">
    <source>
        <dbReference type="PROSITE" id="PS50949"/>
    </source>
</evidence>
<dbReference type="InterPro" id="IPR008920">
    <property type="entry name" value="TF_FadR/GntR_C"/>
</dbReference>
<evidence type="ECO:0000256" key="3">
    <source>
        <dbReference type="ARBA" id="ARBA00023163"/>
    </source>
</evidence>
<evidence type="ECO:0000313" key="6">
    <source>
        <dbReference type="Proteomes" id="UP001148313"/>
    </source>
</evidence>
<dbReference type="Gene3D" id="1.10.10.10">
    <property type="entry name" value="Winged helix-like DNA-binding domain superfamily/Winged helix DNA-binding domain"/>
    <property type="match status" value="1"/>
</dbReference>
<gene>
    <name evidence="5" type="ORF">OOZ53_24450</name>
</gene>
<keyword evidence="3" id="KW-0804">Transcription</keyword>
<comment type="caution">
    <text evidence="5">The sequence shown here is derived from an EMBL/GenBank/DDBJ whole genome shotgun (WGS) entry which is preliminary data.</text>
</comment>
<accession>A0ABT4VV01</accession>
<sequence>MTDTAPKPSYEPITRQRTFEIIADRIRESLISQELRPGDKLPSERILAEQFNVSRPAVREAYRVLEMAGILQMKKGVKGGAFITQGNQQLLVDNMSDLLRVGNISLESMIEARIWIEQVVVRVVCERASPEDIDRLEENVVQAERSFLAHDYEAKTRLNIEFHNLMAEATGNPVLVMIMRSLTDVFMFFARRLGPESTRSTFESRQRLLMHLRNGNVEEAIAETTQNLLSVQDLYASMAEELRLASGRDEKSSN</sequence>
<keyword evidence="6" id="KW-1185">Reference proteome</keyword>
<dbReference type="EMBL" id="JAPJZH010000024">
    <property type="protein sequence ID" value="MDA4848531.1"/>
    <property type="molecule type" value="Genomic_DNA"/>
</dbReference>
<dbReference type="InterPro" id="IPR036390">
    <property type="entry name" value="WH_DNA-bd_sf"/>
</dbReference>
<reference evidence="5" key="1">
    <citation type="submission" date="2022-11" db="EMBL/GenBank/DDBJ databases">
        <title>Hoeflea poritis sp. nov., isolated from scleractinian coral Porites lutea.</title>
        <authorList>
            <person name="Zhang G."/>
            <person name="Wei Q."/>
            <person name="Cai L."/>
        </authorList>
    </citation>
    <scope>NUCLEOTIDE SEQUENCE</scope>
    <source>
        <strain evidence="5">E7-10</strain>
    </source>
</reference>
<feature type="domain" description="HTH gntR-type" evidence="4">
    <location>
        <begin position="16"/>
        <end position="86"/>
    </location>
</feature>
<dbReference type="SUPFAM" id="SSF48008">
    <property type="entry name" value="GntR ligand-binding domain-like"/>
    <property type="match status" value="1"/>
</dbReference>
<evidence type="ECO:0000256" key="1">
    <source>
        <dbReference type="ARBA" id="ARBA00023015"/>
    </source>
</evidence>
<dbReference type="Proteomes" id="UP001148313">
    <property type="component" value="Unassembled WGS sequence"/>
</dbReference>
<dbReference type="SMART" id="SM00895">
    <property type="entry name" value="FCD"/>
    <property type="match status" value="1"/>
</dbReference>
<dbReference type="PROSITE" id="PS50949">
    <property type="entry name" value="HTH_GNTR"/>
    <property type="match status" value="1"/>
</dbReference>
<protein>
    <submittedName>
        <fullName evidence="5">FCD domain-containing protein</fullName>
    </submittedName>
</protein>
<dbReference type="InterPro" id="IPR000524">
    <property type="entry name" value="Tscrpt_reg_HTH_GntR"/>
</dbReference>
<evidence type="ECO:0000313" key="5">
    <source>
        <dbReference type="EMBL" id="MDA4848531.1"/>
    </source>
</evidence>
<keyword evidence="2" id="KW-0238">DNA-binding</keyword>
<dbReference type="InterPro" id="IPR011711">
    <property type="entry name" value="GntR_C"/>
</dbReference>
<keyword evidence="1" id="KW-0805">Transcription regulation</keyword>
<dbReference type="PRINTS" id="PR00035">
    <property type="entry name" value="HTHGNTR"/>
</dbReference>
<proteinExistence type="predicted"/>
<dbReference type="Pfam" id="PF07729">
    <property type="entry name" value="FCD"/>
    <property type="match status" value="1"/>
</dbReference>
<dbReference type="InterPro" id="IPR036388">
    <property type="entry name" value="WH-like_DNA-bd_sf"/>
</dbReference>